<name>A0ABP9EAQ5_9PSEU</name>
<protein>
    <recommendedName>
        <fullName evidence="3">Branched-subunit amino acid transport protein AzlD</fullName>
    </recommendedName>
</protein>
<gene>
    <name evidence="1" type="ORF">GCM10023203_23180</name>
</gene>
<reference evidence="2" key="1">
    <citation type="journal article" date="2019" name="Int. J. Syst. Evol. Microbiol.">
        <title>The Global Catalogue of Microorganisms (GCM) 10K type strain sequencing project: providing services to taxonomists for standard genome sequencing and annotation.</title>
        <authorList>
            <consortium name="The Broad Institute Genomics Platform"/>
            <consortium name="The Broad Institute Genome Sequencing Center for Infectious Disease"/>
            <person name="Wu L."/>
            <person name="Ma J."/>
        </authorList>
    </citation>
    <scope>NUCLEOTIDE SEQUENCE [LARGE SCALE GENOMIC DNA]</scope>
    <source>
        <strain evidence="2">JCM 17983</strain>
    </source>
</reference>
<dbReference type="RefSeq" id="WP_274230592.1">
    <property type="nucleotide sequence ID" value="NZ_BAABHQ010000005.1"/>
</dbReference>
<evidence type="ECO:0000313" key="1">
    <source>
        <dbReference type="EMBL" id="GAA4872840.1"/>
    </source>
</evidence>
<accession>A0ABP9EAQ5</accession>
<evidence type="ECO:0008006" key="3">
    <source>
        <dbReference type="Google" id="ProtNLM"/>
    </source>
</evidence>
<dbReference type="InterPro" id="IPR008407">
    <property type="entry name" value="Brnchd-chn_aa_trnsp_AzlD"/>
</dbReference>
<proteinExistence type="predicted"/>
<organism evidence="1 2">
    <name type="scientific">Actinomycetospora straminea</name>
    <dbReference type="NCBI Taxonomy" id="663607"/>
    <lineage>
        <taxon>Bacteria</taxon>
        <taxon>Bacillati</taxon>
        <taxon>Actinomycetota</taxon>
        <taxon>Actinomycetes</taxon>
        <taxon>Pseudonocardiales</taxon>
        <taxon>Pseudonocardiaceae</taxon>
        <taxon>Actinomycetospora</taxon>
    </lineage>
</organism>
<dbReference type="Proteomes" id="UP001500457">
    <property type="component" value="Unassembled WGS sequence"/>
</dbReference>
<dbReference type="EMBL" id="BAABHQ010000005">
    <property type="protein sequence ID" value="GAA4872840.1"/>
    <property type="molecule type" value="Genomic_DNA"/>
</dbReference>
<keyword evidence="2" id="KW-1185">Reference proteome</keyword>
<dbReference type="Pfam" id="PF05437">
    <property type="entry name" value="AzlD"/>
    <property type="match status" value="1"/>
</dbReference>
<sequence length="101" mass="10030">MTLLLAAIATHGLRTVLITLVPAHRLPALLRRGLPHLAPAALAGLVATALVTTTGPAAGSAVPGVTYAALAVAALVAWRSRHPALPVLAAVAVTVVAEVLA</sequence>
<evidence type="ECO:0000313" key="2">
    <source>
        <dbReference type="Proteomes" id="UP001500457"/>
    </source>
</evidence>
<comment type="caution">
    <text evidence="1">The sequence shown here is derived from an EMBL/GenBank/DDBJ whole genome shotgun (WGS) entry which is preliminary data.</text>
</comment>